<evidence type="ECO:0000256" key="9">
    <source>
        <dbReference type="ARBA" id="ARBA00034075"/>
    </source>
</evidence>
<dbReference type="Proteomes" id="UP001345827">
    <property type="component" value="Unassembled WGS sequence"/>
</dbReference>
<dbReference type="SUPFAM" id="SSF53474">
    <property type="entry name" value="alpha/beta-Hydrolases"/>
    <property type="match status" value="1"/>
</dbReference>
<comment type="caution">
    <text evidence="10">The sequence shown here is derived from an EMBL/GenBank/DDBJ whole genome shotgun (WGS) entry which is preliminary data.</text>
</comment>
<evidence type="ECO:0000313" key="11">
    <source>
        <dbReference type="Proteomes" id="UP001345827"/>
    </source>
</evidence>
<accession>A0AAV9PQ52</accession>
<dbReference type="Pfam" id="PF10503">
    <property type="entry name" value="Esterase_PHB"/>
    <property type="match status" value="1"/>
</dbReference>
<evidence type="ECO:0000256" key="7">
    <source>
        <dbReference type="ARBA" id="ARBA00023277"/>
    </source>
</evidence>
<keyword evidence="7" id="KW-0119">Carbohydrate metabolism</keyword>
<dbReference type="PANTHER" id="PTHR38050">
    <property type="match status" value="1"/>
</dbReference>
<sequence length="297" mass="33349">MPEYEAPRREDSNKSIPWEIRNARLHPSPRRALIYVPDSYAVYKPVPLIIALHGKGQHLSEFEYHTQLSNEETNDRAIVVYPEGINLQWTGDPEAPSRSEVDDISFIDILIELVCEDYAIQTGRIYVVGFSNGGGLAALLAGDPGASTRIAAYAISSGAFYQDEALKEPLFSHPSPARLPVPILEFHGDSDPVEHYDGKDTPDGPSYNVRDYIEKWVRLNKCVEEPKVQKLFGGKVEKVSWSSDKVSDVVQHYKIAGFGHGWPTTYPLDNDEQRHGPTYFDATPIVLEFLMRFTQGT</sequence>
<keyword evidence="8" id="KW-0624">Polysaccharide degradation</keyword>
<gene>
    <name evidence="10" type="ORF">LTR25_011018</name>
</gene>
<proteinExistence type="predicted"/>
<evidence type="ECO:0000256" key="4">
    <source>
        <dbReference type="ARBA" id="ARBA00022651"/>
    </source>
</evidence>
<keyword evidence="11" id="KW-1185">Reference proteome</keyword>
<dbReference type="Gene3D" id="3.40.50.1820">
    <property type="entry name" value="alpha/beta hydrolase"/>
    <property type="match status" value="1"/>
</dbReference>
<reference evidence="10 11" key="1">
    <citation type="submission" date="2023-06" db="EMBL/GenBank/DDBJ databases">
        <title>Black Yeasts Isolated from many extreme environments.</title>
        <authorList>
            <person name="Coleine C."/>
            <person name="Stajich J.E."/>
            <person name="Selbmann L."/>
        </authorList>
    </citation>
    <scope>NUCLEOTIDE SEQUENCE [LARGE SCALE GENOMIC DNA]</scope>
    <source>
        <strain evidence="10 11">CCFEE 5887</strain>
    </source>
</reference>
<dbReference type="GO" id="GO:0045493">
    <property type="term" value="P:xylan catabolic process"/>
    <property type="evidence" value="ECO:0007669"/>
    <property type="project" value="UniProtKB-KW"/>
</dbReference>
<dbReference type="EC" id="3.1.1.73" evidence="2"/>
<keyword evidence="6" id="KW-0378">Hydrolase</keyword>
<evidence type="ECO:0000256" key="1">
    <source>
        <dbReference type="ARBA" id="ARBA00004613"/>
    </source>
</evidence>
<dbReference type="GO" id="GO:0005576">
    <property type="term" value="C:extracellular region"/>
    <property type="evidence" value="ECO:0007669"/>
    <property type="project" value="UniProtKB-SubCell"/>
</dbReference>
<dbReference type="InterPro" id="IPR029058">
    <property type="entry name" value="AB_hydrolase_fold"/>
</dbReference>
<keyword evidence="3" id="KW-0964">Secreted</keyword>
<dbReference type="EMBL" id="JAXLQG010000039">
    <property type="protein sequence ID" value="KAK5527632.1"/>
    <property type="molecule type" value="Genomic_DNA"/>
</dbReference>
<keyword evidence="4" id="KW-0858">Xylan degradation</keyword>
<evidence type="ECO:0000256" key="3">
    <source>
        <dbReference type="ARBA" id="ARBA00022525"/>
    </source>
</evidence>
<keyword evidence="5" id="KW-0732">Signal</keyword>
<evidence type="ECO:0000256" key="2">
    <source>
        <dbReference type="ARBA" id="ARBA00013091"/>
    </source>
</evidence>
<name>A0AAV9PQ52_9PEZI</name>
<dbReference type="GO" id="GO:0030600">
    <property type="term" value="F:feruloyl esterase activity"/>
    <property type="evidence" value="ECO:0007669"/>
    <property type="project" value="UniProtKB-EC"/>
</dbReference>
<evidence type="ECO:0000256" key="5">
    <source>
        <dbReference type="ARBA" id="ARBA00022729"/>
    </source>
</evidence>
<evidence type="ECO:0000256" key="6">
    <source>
        <dbReference type="ARBA" id="ARBA00022801"/>
    </source>
</evidence>
<comment type="subcellular location">
    <subcellularLocation>
        <location evidence="1">Secreted</location>
    </subcellularLocation>
</comment>
<evidence type="ECO:0000256" key="8">
    <source>
        <dbReference type="ARBA" id="ARBA00023326"/>
    </source>
</evidence>
<dbReference type="PANTHER" id="PTHR38050:SF2">
    <property type="entry name" value="FERULOYL ESTERASE C-RELATED"/>
    <property type="match status" value="1"/>
</dbReference>
<dbReference type="InterPro" id="IPR010126">
    <property type="entry name" value="Esterase_phb"/>
</dbReference>
<organism evidence="10 11">
    <name type="scientific">Vermiconidia calcicola</name>
    <dbReference type="NCBI Taxonomy" id="1690605"/>
    <lineage>
        <taxon>Eukaryota</taxon>
        <taxon>Fungi</taxon>
        <taxon>Dikarya</taxon>
        <taxon>Ascomycota</taxon>
        <taxon>Pezizomycotina</taxon>
        <taxon>Dothideomycetes</taxon>
        <taxon>Dothideomycetidae</taxon>
        <taxon>Mycosphaerellales</taxon>
        <taxon>Extremaceae</taxon>
        <taxon>Vermiconidia</taxon>
    </lineage>
</organism>
<dbReference type="AlphaFoldDB" id="A0AAV9PQ52"/>
<dbReference type="InterPro" id="IPR043595">
    <property type="entry name" value="FaeB/C/D"/>
</dbReference>
<comment type="catalytic activity">
    <reaction evidence="9">
        <text>feruloyl-polysaccharide + H2O = ferulate + polysaccharide.</text>
        <dbReference type="EC" id="3.1.1.73"/>
    </reaction>
</comment>
<evidence type="ECO:0000313" key="10">
    <source>
        <dbReference type="EMBL" id="KAK5527632.1"/>
    </source>
</evidence>
<protein>
    <recommendedName>
        <fullName evidence="2">feruloyl esterase</fullName>
        <ecNumber evidence="2">3.1.1.73</ecNumber>
    </recommendedName>
</protein>